<sequence>MPEVEVAFMKQKRRLSYLEVPILLKATLQKTKWCTYLNAGPSLGYAMAGKSKSGDLKSDYNFSQSNRLELSLQGGAGFGVSLGSGTLLLDARYFFGLTHLVKEFDGPISIDIPGEEPFTTNVHLDADQKSRVLSFTLGYAFPLSAIASK</sequence>
<comment type="caution">
    <text evidence="2">The sequence shown here is derived from an EMBL/GenBank/DDBJ whole genome shotgun (WGS) entry which is preliminary data.</text>
</comment>
<gene>
    <name evidence="2" type="ORF">EFA69_08735</name>
</gene>
<organism evidence="2 3">
    <name type="scientific">Rufibacter immobilis</name>
    <dbReference type="NCBI Taxonomy" id="1348778"/>
    <lineage>
        <taxon>Bacteria</taxon>
        <taxon>Pseudomonadati</taxon>
        <taxon>Bacteroidota</taxon>
        <taxon>Cytophagia</taxon>
        <taxon>Cytophagales</taxon>
        <taxon>Hymenobacteraceae</taxon>
        <taxon>Rufibacter</taxon>
    </lineage>
</organism>
<dbReference type="EMBL" id="RJJE01000009">
    <property type="protein sequence ID" value="RNI29634.1"/>
    <property type="molecule type" value="Genomic_DNA"/>
</dbReference>
<name>A0A3M9MVS8_9BACT</name>
<feature type="domain" description="Outer membrane protein beta-barrel" evidence="1">
    <location>
        <begin position="9"/>
        <end position="100"/>
    </location>
</feature>
<accession>A0A3M9MVS8</accession>
<keyword evidence="3" id="KW-1185">Reference proteome</keyword>
<protein>
    <submittedName>
        <fullName evidence="2">PorT family protein</fullName>
    </submittedName>
</protein>
<reference evidence="2 3" key="1">
    <citation type="submission" date="2018-11" db="EMBL/GenBank/DDBJ databases">
        <title>Rufibacter latericius sp. nov., isolated from water in Baiyang Lake.</title>
        <authorList>
            <person name="Yang Y."/>
        </authorList>
    </citation>
    <scope>NUCLEOTIDE SEQUENCE [LARGE SCALE GENOMIC DNA]</scope>
    <source>
        <strain evidence="2 3">MCC P1</strain>
    </source>
</reference>
<evidence type="ECO:0000259" key="1">
    <source>
        <dbReference type="Pfam" id="PF13568"/>
    </source>
</evidence>
<dbReference type="Pfam" id="PF13568">
    <property type="entry name" value="OMP_b-brl_2"/>
    <property type="match status" value="1"/>
</dbReference>
<evidence type="ECO:0000313" key="2">
    <source>
        <dbReference type="EMBL" id="RNI29634.1"/>
    </source>
</evidence>
<dbReference type="Proteomes" id="UP000271010">
    <property type="component" value="Unassembled WGS sequence"/>
</dbReference>
<evidence type="ECO:0000313" key="3">
    <source>
        <dbReference type="Proteomes" id="UP000271010"/>
    </source>
</evidence>
<proteinExistence type="predicted"/>
<dbReference type="InterPro" id="IPR025665">
    <property type="entry name" value="Beta-barrel_OMP_2"/>
</dbReference>
<dbReference type="AlphaFoldDB" id="A0A3M9MVS8"/>